<name>M0D800_9EURY</name>
<keyword evidence="2" id="KW-0472">Membrane</keyword>
<keyword evidence="4" id="KW-1185">Reference proteome</keyword>
<accession>M0D800</accession>
<dbReference type="SUPFAM" id="SSF55486">
    <property type="entry name" value="Metalloproteases ('zincins'), catalytic domain"/>
    <property type="match status" value="1"/>
</dbReference>
<dbReference type="eggNOG" id="arCOG00458">
    <property type="taxonomic scope" value="Archaea"/>
</dbReference>
<keyword evidence="2" id="KW-0812">Transmembrane</keyword>
<dbReference type="EMBL" id="AOIU01000004">
    <property type="protein sequence ID" value="ELZ30284.1"/>
    <property type="molecule type" value="Genomic_DNA"/>
</dbReference>
<feature type="transmembrane region" description="Helical" evidence="2">
    <location>
        <begin position="331"/>
        <end position="364"/>
    </location>
</feature>
<dbReference type="Gene3D" id="3.40.390.10">
    <property type="entry name" value="Collagenase (Catalytic Domain)"/>
    <property type="match status" value="1"/>
</dbReference>
<comment type="caution">
    <text evidence="3">The sequence shown here is derived from an EMBL/GenBank/DDBJ whole genome shotgun (WGS) entry which is preliminary data.</text>
</comment>
<feature type="region of interest" description="Disordered" evidence="1">
    <location>
        <begin position="1"/>
        <end position="31"/>
    </location>
</feature>
<organism evidence="3 4">
    <name type="scientific">Halosimplex carlsbadense 2-9-1</name>
    <dbReference type="NCBI Taxonomy" id="797114"/>
    <lineage>
        <taxon>Archaea</taxon>
        <taxon>Methanobacteriati</taxon>
        <taxon>Methanobacteriota</taxon>
        <taxon>Stenosarchaea group</taxon>
        <taxon>Halobacteria</taxon>
        <taxon>Halobacteriales</taxon>
        <taxon>Haloarculaceae</taxon>
        <taxon>Halosimplex</taxon>
    </lineage>
</organism>
<dbReference type="InterPro" id="IPR024079">
    <property type="entry name" value="MetalloPept_cat_dom_sf"/>
</dbReference>
<feature type="transmembrane region" description="Helical" evidence="2">
    <location>
        <begin position="384"/>
        <end position="405"/>
    </location>
</feature>
<proteinExistence type="predicted"/>
<evidence type="ECO:0000256" key="2">
    <source>
        <dbReference type="SAM" id="Phobius"/>
    </source>
</evidence>
<evidence type="ECO:0000313" key="3">
    <source>
        <dbReference type="EMBL" id="ELZ30284.1"/>
    </source>
</evidence>
<feature type="transmembrane region" description="Helical" evidence="2">
    <location>
        <begin position="292"/>
        <end position="311"/>
    </location>
</feature>
<evidence type="ECO:0000313" key="4">
    <source>
        <dbReference type="Proteomes" id="UP000011626"/>
    </source>
</evidence>
<protein>
    <submittedName>
        <fullName evidence="3">Uncharacterized protein</fullName>
    </submittedName>
</protein>
<dbReference type="Proteomes" id="UP000011626">
    <property type="component" value="Unassembled WGS sequence"/>
</dbReference>
<sequence>MDEPSPRKSRAAASETDQPVAVAEESGEGAPTVDVGLLAATGSRVDSDRLVAFATRLAADGADELAAATGATWRFYAEEPEPLPDAGPRRPSEFLDEAALRMVEGPYDLVVVVTDAPLLARSRRRVAGLASPLSRVAVVSTHRLRVSGRDSPSRPLDAPAVRYNGAAVMLHQVGHLLGADHDPSGGAMAPYEFDRDRRSVPSFDADLTRRLARLAPAIPEESVESRSVTELVGFHLRSAARHPGEVVRSVATSRAPLLPLSLPKLSTAAVAPTLILVFSAETWDVGLNLDNGTAALFAVVSVLAAAAYLMFSLNLNVPRERRGVVTEHVALLNVVILAILVAGTVGLFALVGGIMLVIAYVVFPPNLMTNWPSLEDPVVTTVDIVRIAGFIATVGVLSGALAGGLEDRTILRHLALFRRRP</sequence>
<evidence type="ECO:0000256" key="1">
    <source>
        <dbReference type="SAM" id="MobiDB-lite"/>
    </source>
</evidence>
<gene>
    <name evidence="3" type="ORF">C475_01077</name>
</gene>
<feature type="transmembrane region" description="Helical" evidence="2">
    <location>
        <begin position="262"/>
        <end position="280"/>
    </location>
</feature>
<dbReference type="OrthoDB" id="306786at2157"/>
<dbReference type="STRING" id="797114.C475_01077"/>
<dbReference type="AlphaFoldDB" id="M0D800"/>
<reference evidence="3 4" key="1">
    <citation type="journal article" date="2014" name="PLoS Genet.">
        <title>Phylogenetically driven sequencing of extremely halophilic archaea reveals strategies for static and dynamic osmo-response.</title>
        <authorList>
            <person name="Becker E.A."/>
            <person name="Seitzer P.M."/>
            <person name="Tritt A."/>
            <person name="Larsen D."/>
            <person name="Krusor M."/>
            <person name="Yao A.I."/>
            <person name="Wu D."/>
            <person name="Madern D."/>
            <person name="Eisen J.A."/>
            <person name="Darling A.E."/>
            <person name="Facciotti M.T."/>
        </authorList>
    </citation>
    <scope>NUCLEOTIDE SEQUENCE [LARGE SCALE GENOMIC DNA]</scope>
    <source>
        <strain evidence="3 4">2-9-1</strain>
    </source>
</reference>
<dbReference type="GO" id="GO:0008237">
    <property type="term" value="F:metallopeptidase activity"/>
    <property type="evidence" value="ECO:0007669"/>
    <property type="project" value="InterPro"/>
</dbReference>
<keyword evidence="2" id="KW-1133">Transmembrane helix</keyword>
<dbReference type="RefSeq" id="WP_006881869.1">
    <property type="nucleotide sequence ID" value="NZ_AOIU01000004.1"/>
</dbReference>